<feature type="region of interest" description="Disordered" evidence="1">
    <location>
        <begin position="207"/>
        <end position="233"/>
    </location>
</feature>
<evidence type="ECO:0000313" key="3">
    <source>
        <dbReference type="Proteomes" id="UP000738349"/>
    </source>
</evidence>
<reference evidence="2" key="1">
    <citation type="journal article" date="2021" name="Nat. Commun.">
        <title>Genetic determinants of endophytism in the Arabidopsis root mycobiome.</title>
        <authorList>
            <person name="Mesny F."/>
            <person name="Miyauchi S."/>
            <person name="Thiergart T."/>
            <person name="Pickel B."/>
            <person name="Atanasova L."/>
            <person name="Karlsson M."/>
            <person name="Huettel B."/>
            <person name="Barry K.W."/>
            <person name="Haridas S."/>
            <person name="Chen C."/>
            <person name="Bauer D."/>
            <person name="Andreopoulos W."/>
            <person name="Pangilinan J."/>
            <person name="LaButti K."/>
            <person name="Riley R."/>
            <person name="Lipzen A."/>
            <person name="Clum A."/>
            <person name="Drula E."/>
            <person name="Henrissat B."/>
            <person name="Kohler A."/>
            <person name="Grigoriev I.V."/>
            <person name="Martin F.M."/>
            <person name="Hacquard S."/>
        </authorList>
    </citation>
    <scope>NUCLEOTIDE SEQUENCE</scope>
    <source>
        <strain evidence="2">MPI-CAGE-AT-0147</strain>
    </source>
</reference>
<dbReference type="EMBL" id="JAGMUV010000007">
    <property type="protein sequence ID" value="KAH7148464.1"/>
    <property type="molecule type" value="Genomic_DNA"/>
</dbReference>
<evidence type="ECO:0000256" key="1">
    <source>
        <dbReference type="SAM" id="MobiDB-lite"/>
    </source>
</evidence>
<accession>A0A9P9EYT3</accession>
<comment type="caution">
    <text evidence="2">The sequence shown here is derived from an EMBL/GenBank/DDBJ whole genome shotgun (WGS) entry which is preliminary data.</text>
</comment>
<protein>
    <submittedName>
        <fullName evidence="2">Uncharacterized protein</fullName>
    </submittedName>
</protein>
<gene>
    <name evidence="2" type="ORF">EDB81DRAFT_463773</name>
</gene>
<organism evidence="2 3">
    <name type="scientific">Dactylonectria macrodidyma</name>
    <dbReference type="NCBI Taxonomy" id="307937"/>
    <lineage>
        <taxon>Eukaryota</taxon>
        <taxon>Fungi</taxon>
        <taxon>Dikarya</taxon>
        <taxon>Ascomycota</taxon>
        <taxon>Pezizomycotina</taxon>
        <taxon>Sordariomycetes</taxon>
        <taxon>Hypocreomycetidae</taxon>
        <taxon>Hypocreales</taxon>
        <taxon>Nectriaceae</taxon>
        <taxon>Dactylonectria</taxon>
    </lineage>
</organism>
<name>A0A9P9EYT3_9HYPO</name>
<dbReference type="Proteomes" id="UP000738349">
    <property type="component" value="Unassembled WGS sequence"/>
</dbReference>
<evidence type="ECO:0000313" key="2">
    <source>
        <dbReference type="EMBL" id="KAH7148464.1"/>
    </source>
</evidence>
<dbReference type="AlphaFoldDB" id="A0A9P9EYT3"/>
<proteinExistence type="predicted"/>
<keyword evidence="3" id="KW-1185">Reference proteome</keyword>
<sequence>MRRYFLLALCVHIVCATAYLFSFRVFFAHGRRIAAQLISREHMQPCGERAKRGDEAFASLISGHACFVLGFSEAGSGVVASAPPAGPSCSRETVRQYRCYASPFTFNMGEIPPQTPLFSLALLSRKPTSSSSSPLPCLTRPLRPSSPVFLLRPRSPSNRRPWCVPFCLVGMAGWGNLLDLALGRNVPRSPSIQGDVDPCFRNGADLTRSRGGENRNMFASRPWPPPSRLLAAG</sequence>